<organism evidence="1 2">
    <name type="scientific">Corynebacterium ulcerans</name>
    <dbReference type="NCBI Taxonomy" id="65058"/>
    <lineage>
        <taxon>Bacteria</taxon>
        <taxon>Bacillati</taxon>
        <taxon>Actinomycetota</taxon>
        <taxon>Actinomycetes</taxon>
        <taxon>Mycobacteriales</taxon>
        <taxon>Corynebacteriaceae</taxon>
        <taxon>Corynebacterium</taxon>
    </lineage>
</organism>
<dbReference type="Proteomes" id="UP001205910">
    <property type="component" value="Unassembled WGS sequence"/>
</dbReference>
<protein>
    <submittedName>
        <fullName evidence="1">Uncharacterized protein</fullName>
    </submittedName>
</protein>
<comment type="caution">
    <text evidence="1">The sequence shown here is derived from an EMBL/GenBank/DDBJ whole genome shotgun (WGS) entry which is preliminary data.</text>
</comment>
<evidence type="ECO:0000313" key="1">
    <source>
        <dbReference type="EMBL" id="GJJ42191.1"/>
    </source>
</evidence>
<gene>
    <name evidence="1" type="ORF">CULCOIPH005_03800</name>
</gene>
<accession>A0ABD0BHZ5</accession>
<reference evidence="1 2" key="1">
    <citation type="submission" date="2021-11" db="EMBL/GenBank/DDBJ databases">
        <title>Whole genome sequences of diphtheriae toxin producing Corynebacterium ulcerans isolates from cats in Osaka, Japan.</title>
        <authorList>
            <person name="Umeda K."/>
            <person name="Hirai Y."/>
        </authorList>
    </citation>
    <scope>NUCLEOTIDE SEQUENCE [LARGE SCALE GENOMIC DNA]</scope>
    <source>
        <strain evidence="1 2">12109B-1</strain>
    </source>
</reference>
<proteinExistence type="predicted"/>
<dbReference type="AlphaFoldDB" id="A0ABD0BHZ5"/>
<name>A0ABD0BHZ5_CORUL</name>
<dbReference type="EMBL" id="BQFK01000001">
    <property type="protein sequence ID" value="GJJ42191.1"/>
    <property type="molecule type" value="Genomic_DNA"/>
</dbReference>
<dbReference type="RefSeq" id="WP_014835820.1">
    <property type="nucleotide sequence ID" value="NZ_AP019662.1"/>
</dbReference>
<sequence>MGFFGFGKKKQQQPQTPVIRMALMALGYSTDIAPDGNGGEVNVVTLGDLTVYFWNDPSLYHAQIEWPLTFSQEDTMHAVVGAHMLNVNSSTGVFRVDTSKGHTAVVCRTWLRAEDGATFDQYLRFVQAAHQDVLPEASALYDDMFGTNFEVPEPPEQHSLFAEIPAHLDTPEFETPEVTSDRVAALYSGEVSEKTVHMTVKGREFVAEVHPAETPTGPARILEISSFKDLPASGPNDIAALINATAQFNDSMDLICAVLDEDGQKAASENLGQPAVRMVIRARCDATVGLSDPQLKGYVDEAMHTIAGLLKAIN</sequence>
<evidence type="ECO:0000313" key="2">
    <source>
        <dbReference type="Proteomes" id="UP001205910"/>
    </source>
</evidence>